<dbReference type="Gene3D" id="3.30.870.10">
    <property type="entry name" value="Endonuclease Chain A"/>
    <property type="match status" value="3"/>
</dbReference>
<evidence type="ECO:0000256" key="1">
    <source>
        <dbReference type="ARBA" id="ARBA00000798"/>
    </source>
</evidence>
<evidence type="ECO:0000259" key="6">
    <source>
        <dbReference type="PROSITE" id="PS50035"/>
    </source>
</evidence>
<gene>
    <name evidence="7" type="ORF">SAMN05216466_113246</name>
</gene>
<feature type="domain" description="PLD phosphodiesterase" evidence="6">
    <location>
        <begin position="571"/>
        <end position="598"/>
    </location>
</feature>
<dbReference type="PANTHER" id="PTHR18896:SF76">
    <property type="entry name" value="PHOSPHOLIPASE"/>
    <property type="match status" value="1"/>
</dbReference>
<dbReference type="PANTHER" id="PTHR18896">
    <property type="entry name" value="PHOSPHOLIPASE D"/>
    <property type="match status" value="1"/>
</dbReference>
<keyword evidence="3" id="KW-0378">Hydrolase</keyword>
<comment type="catalytic activity">
    <reaction evidence="1">
        <text>a 1,2-diacyl-sn-glycero-3-phosphocholine + H2O = a 1,2-diacyl-sn-glycero-3-phosphate + choline + H(+)</text>
        <dbReference type="Rhea" id="RHEA:14445"/>
        <dbReference type="ChEBI" id="CHEBI:15354"/>
        <dbReference type="ChEBI" id="CHEBI:15377"/>
        <dbReference type="ChEBI" id="CHEBI:15378"/>
        <dbReference type="ChEBI" id="CHEBI:57643"/>
        <dbReference type="ChEBI" id="CHEBI:58608"/>
        <dbReference type="EC" id="3.1.4.4"/>
    </reaction>
</comment>
<evidence type="ECO:0000256" key="5">
    <source>
        <dbReference type="SAM" id="MobiDB-lite"/>
    </source>
</evidence>
<dbReference type="SUPFAM" id="SSF56024">
    <property type="entry name" value="Phospholipase D/nuclease"/>
    <property type="match status" value="2"/>
</dbReference>
<dbReference type="SMART" id="SM00155">
    <property type="entry name" value="PLDc"/>
    <property type="match status" value="2"/>
</dbReference>
<protein>
    <recommendedName>
        <fullName evidence="6">PLD phosphodiesterase domain-containing protein</fullName>
    </recommendedName>
</protein>
<dbReference type="Pfam" id="PF13091">
    <property type="entry name" value="PLDc_2"/>
    <property type="match status" value="1"/>
</dbReference>
<name>A0A1G8FMC0_9BURK</name>
<dbReference type="OrthoDB" id="8828485at2"/>
<evidence type="ECO:0000256" key="2">
    <source>
        <dbReference type="ARBA" id="ARBA00022737"/>
    </source>
</evidence>
<evidence type="ECO:0000256" key="3">
    <source>
        <dbReference type="ARBA" id="ARBA00022801"/>
    </source>
</evidence>
<dbReference type="PROSITE" id="PS50035">
    <property type="entry name" value="PLD"/>
    <property type="match status" value="1"/>
</dbReference>
<dbReference type="EMBL" id="FNCJ01000013">
    <property type="protein sequence ID" value="SDH83247.1"/>
    <property type="molecule type" value="Genomic_DNA"/>
</dbReference>
<feature type="region of interest" description="Disordered" evidence="5">
    <location>
        <begin position="483"/>
        <end position="507"/>
    </location>
</feature>
<dbReference type="AlphaFoldDB" id="A0A1G8FMC0"/>
<dbReference type="GO" id="GO:0004630">
    <property type="term" value="F:phospholipase D activity"/>
    <property type="evidence" value="ECO:0007669"/>
    <property type="project" value="UniProtKB-EC"/>
</dbReference>
<dbReference type="InterPro" id="IPR001736">
    <property type="entry name" value="PLipase_D/transphosphatidylase"/>
</dbReference>
<evidence type="ECO:0000313" key="7">
    <source>
        <dbReference type="EMBL" id="SDH83247.1"/>
    </source>
</evidence>
<evidence type="ECO:0000256" key="4">
    <source>
        <dbReference type="ARBA" id="ARBA00023098"/>
    </source>
</evidence>
<sequence>MAASNMTCTTPIALNQTNTGTIAMKWFVDKTEYRPTWGTYKYLVNGEDAFGAVYDAISKATKTVDIICWGFQPSMYFKRGKARAKRIGELLSDLDNGGKVKVRLLCWHDDVYVAALSENNMPGYDGTTDAKGLVPDRVGKWVSDRTTLFSPDYQTNAELAYDAKWYHRANLNNATKVNWGTGNPVAAVMHVRTAASNAIDRLIESPFKNLELATRGFSVDERAEIYGRLGSYEKAQGYDPRLIAGTTQGMTAEPTHHQKMVLIDYEDPDLATGFVMGHNMLDQYWDTKDHSYKVNKPEDGRSGPSPWQDISGRVTGPILQYLNANFCEAWDDATGQSLTKSRAHVDPCNLKLRDDTDNIKVMAQVLRTQSPKGKEDIGKMYLQAVNNATQYIFFQNQYFRWQELGDKIKEVAKKQVGGGRDAGKHGPIYLFVITNSSTAAVGNGTVSTYQMLDSLGYGNSMPGVAKLERADDLDAQQRTLETQLAQQQATGQKLQSMPASPFDGSAASLASAYQQNQMDQLDTQQKIDDVKKQKRLNEQVNPDTPPTEIPGLKIQICTLVAPDSPAGRAWTDVYVHAKVMTIDDAFVTQGSANINTRSMKVDSELNFCSDNGDVAKGLRLNLFGLHTIDANKNALGLVDTPKNAFMTWANITDRNKTSKRNGGAPVASLIAFLRVENDRSFKD</sequence>
<evidence type="ECO:0000313" key="8">
    <source>
        <dbReference type="Proteomes" id="UP000199706"/>
    </source>
</evidence>
<dbReference type="InterPro" id="IPR025202">
    <property type="entry name" value="PLD-like_dom"/>
</dbReference>
<keyword evidence="4" id="KW-0443">Lipid metabolism</keyword>
<dbReference type="Proteomes" id="UP000199706">
    <property type="component" value="Unassembled WGS sequence"/>
</dbReference>
<reference evidence="7 8" key="1">
    <citation type="submission" date="2016-10" db="EMBL/GenBank/DDBJ databases">
        <authorList>
            <person name="de Groot N.N."/>
        </authorList>
    </citation>
    <scope>NUCLEOTIDE SEQUENCE [LARGE SCALE GENOMIC DNA]</scope>
    <source>
        <strain evidence="7 8">LMG 2247</strain>
    </source>
</reference>
<feature type="compositionally biased region" description="Low complexity" evidence="5">
    <location>
        <begin position="483"/>
        <end position="495"/>
    </location>
</feature>
<dbReference type="InterPro" id="IPR015679">
    <property type="entry name" value="PLipase_D_fam"/>
</dbReference>
<organism evidence="7 8">
    <name type="scientific">Paraburkholderia phenazinium</name>
    <dbReference type="NCBI Taxonomy" id="60549"/>
    <lineage>
        <taxon>Bacteria</taxon>
        <taxon>Pseudomonadati</taxon>
        <taxon>Pseudomonadota</taxon>
        <taxon>Betaproteobacteria</taxon>
        <taxon>Burkholderiales</taxon>
        <taxon>Burkholderiaceae</taxon>
        <taxon>Paraburkholderia</taxon>
    </lineage>
</organism>
<dbReference type="GO" id="GO:0009395">
    <property type="term" value="P:phospholipid catabolic process"/>
    <property type="evidence" value="ECO:0007669"/>
    <property type="project" value="TreeGrafter"/>
</dbReference>
<accession>A0A1G8FMC0</accession>
<proteinExistence type="predicted"/>
<dbReference type="RefSeq" id="WP_090688511.1">
    <property type="nucleotide sequence ID" value="NZ_FNCJ01000013.1"/>
</dbReference>
<keyword evidence="2" id="KW-0677">Repeat</keyword>